<feature type="compositionally biased region" description="Basic residues" evidence="1">
    <location>
        <begin position="1"/>
        <end position="12"/>
    </location>
</feature>
<gene>
    <name evidence="2" type="ORF">THAOC_27680</name>
</gene>
<feature type="region of interest" description="Disordered" evidence="1">
    <location>
        <begin position="1"/>
        <end position="82"/>
    </location>
</feature>
<dbReference type="EMBL" id="AGNL01038818">
    <property type="protein sequence ID" value="EJK52970.1"/>
    <property type="molecule type" value="Genomic_DNA"/>
</dbReference>
<reference evidence="2 3" key="1">
    <citation type="journal article" date="2012" name="Genome Biol.">
        <title>Genome and low-iron response of an oceanic diatom adapted to chronic iron limitation.</title>
        <authorList>
            <person name="Lommer M."/>
            <person name="Specht M."/>
            <person name="Roy A.S."/>
            <person name="Kraemer L."/>
            <person name="Andreson R."/>
            <person name="Gutowska M.A."/>
            <person name="Wolf J."/>
            <person name="Bergner S.V."/>
            <person name="Schilhabel M.B."/>
            <person name="Klostermeier U.C."/>
            <person name="Beiko R.G."/>
            <person name="Rosenstiel P."/>
            <person name="Hippler M."/>
            <person name="Laroche J."/>
        </authorList>
    </citation>
    <scope>NUCLEOTIDE SEQUENCE [LARGE SCALE GENOMIC DNA]</scope>
    <source>
        <strain evidence="2 3">CCMP1005</strain>
    </source>
</reference>
<evidence type="ECO:0000256" key="1">
    <source>
        <dbReference type="SAM" id="MobiDB-lite"/>
    </source>
</evidence>
<dbReference type="eggNOG" id="ENOG502SGT9">
    <property type="taxonomic scope" value="Eukaryota"/>
</dbReference>
<name>K0RIA0_THAOC</name>
<feature type="compositionally biased region" description="Basic and acidic residues" evidence="1">
    <location>
        <begin position="49"/>
        <end position="76"/>
    </location>
</feature>
<dbReference type="OMA" id="HYPKQLY"/>
<proteinExistence type="predicted"/>
<comment type="caution">
    <text evidence="2">The sequence shown here is derived from an EMBL/GenBank/DDBJ whole genome shotgun (WGS) entry which is preliminary data.</text>
</comment>
<accession>K0RIA0</accession>
<evidence type="ECO:0000313" key="3">
    <source>
        <dbReference type="Proteomes" id="UP000266841"/>
    </source>
</evidence>
<organism evidence="2 3">
    <name type="scientific">Thalassiosira oceanica</name>
    <name type="common">Marine diatom</name>
    <dbReference type="NCBI Taxonomy" id="159749"/>
    <lineage>
        <taxon>Eukaryota</taxon>
        <taxon>Sar</taxon>
        <taxon>Stramenopiles</taxon>
        <taxon>Ochrophyta</taxon>
        <taxon>Bacillariophyta</taxon>
        <taxon>Coscinodiscophyceae</taxon>
        <taxon>Thalassiosirophycidae</taxon>
        <taxon>Thalassiosirales</taxon>
        <taxon>Thalassiosiraceae</taxon>
        <taxon>Thalassiosira</taxon>
    </lineage>
</organism>
<keyword evidence="3" id="KW-1185">Reference proteome</keyword>
<protein>
    <submittedName>
        <fullName evidence="2">Uncharacterized protein</fullName>
    </submittedName>
</protein>
<dbReference type="Proteomes" id="UP000266841">
    <property type="component" value="Unassembled WGS sequence"/>
</dbReference>
<dbReference type="OrthoDB" id="48795at2759"/>
<feature type="compositionally biased region" description="Basic and acidic residues" evidence="1">
    <location>
        <begin position="27"/>
        <end position="36"/>
    </location>
</feature>
<evidence type="ECO:0000313" key="2">
    <source>
        <dbReference type="EMBL" id="EJK52970.1"/>
    </source>
</evidence>
<sequence>MTETSKKRKRRGSASSKGEPSTSIGRSKRDERKSSDGDAGESHFAAAADEGKIDFAGPSKRDRGTSEWETPPHEDAVMNGPDDVEDGRFEHGELVERISIILSQKSNTDACTVEYLVDFLNSTVGQENVTEVSMTKEDVATLLLPWSVAKLMNAAGRKSSDKDAESFGVIKLAWSGLADSLDNLAPFGNDTGAPSLVEDLLFTSLSQSTLNKIVPYALSVSFGTEPGIDAKGVPEEASRCYRHLVNRYHPSFDVACSALLAKLDELVAEKTDESHCKSRVLLPHHYSAVESTLQLMNQLMPSANPKKLFGSVVALIPSLGRLMLTVLNGCGLQDDASMIEYKKNIETLIRSILWGGMFHPDHHIDGFRAMEELHSMPSLANLSLMNDVDRIPTKPTKSCFQQGLFKFLSKVYAHESSDDARATTVLLSVVTRGYFEQVKKSSQKSVSVEFVAHLQYRFWSHLMLPALEVMFRLIRSPETQELLLAILRAVDETLSDVLEFDVYLPSYSDPDEAHLKLLTCITDGLIDATSGEGCGDKERAVLSSLNTALQLNHRLVHGRLAGVIYLGCACLSNQPTVANTLLLNIAKTYRELRQTLHFLNACRTTFQSSEGCSSILSCGNVVEMLAMAYQTCPPGQLKEIWEFFDGWVVQVVSKGDQDASLIELSFVVRMFILFAKNIRTSKYNSAELRFLTENSMVMSMSQLIGNARTDDSETSRDRVAFASLGFDLCGWLVDLHARCCFWIDGESAFRTSVMSQGVNGSASLNIVDYLRNVAKSVTSNGFEQWKNRALASYWSKTLEPLQATIPEKLEASIVRLSLHRVKQLHSLIYYLSLEDDPSGDELVNEARTLVDFVMYVSFVRFYAARRNGSSDSKASTDMFSALSQSTSVWTKYSDETYAKMFLTWFFVSLSDGCGSEQTKEGTLAMILSMDASFYDNGQLMSVFVETGLQVALSHFVDSVEDLDEASKLRVMLVGGNHKLDQLRQYTATTKANINIVSSRKGYSSAMAILRYLSSAPIEFSLGEEISDNLGVLRVLDLIVSRSVQCAEDRRLHVEMLCASKTLMFALMSKLVPRISSYETTSIAQDLLRNCVDFCSHGELLVSTSKVLSEYLSVCIDYYERDDSLLTSLVNHLEGFLRDDVLDLTARLVVAQSTVRKLNTLRRSSDQGHSKKMPVDSKCAALVLLIYEHLWKHAYGSISGNDSNVCQSILLVSDILAFVASCSSGDEDSTEISPTLKAQLVVDGKGVYKHMLNHFLLVREANFADAHDYLIASLAESPHFLFLIAGSKEAVHHVLNALNRSHTLGRDVPLLDAALASLIRLSDANLLRMILDFVVNDESKLYQRGFVVKVFHLLIACANSQDLHPIIRDKCATLVLTTVGLLRDEGASPSDVLLFSKTVITLISKKELFLLSGRDIAMICCEMNRLFSETENADPLVFKSCCGVMSSLIAHYPKQLYGCPSPLFSFMMAIKCHLLLIGTKQGLTQKCLEYTK</sequence>